<sequence>MSSNFLLLFFVLVASLASNQAPPAQQCILDMFATRLLSQIVLPNVVIRKFNLPPVTLHLQEVGWSNNFSNLSILVWNSKRHVGGAHINSQMQLTSILDETWLGHVGCTSSINSGEASHLIPLLTVAAMVGSKLQVPSGTPVHRFTAL</sequence>
<evidence type="ECO:0000256" key="1">
    <source>
        <dbReference type="SAM" id="SignalP"/>
    </source>
</evidence>
<protein>
    <submittedName>
        <fullName evidence="2">Uncharacterized protein</fullName>
    </submittedName>
</protein>
<evidence type="ECO:0000313" key="2">
    <source>
        <dbReference type="EMBL" id="CAK9859831.1"/>
    </source>
</evidence>
<dbReference type="Proteomes" id="UP001497522">
    <property type="component" value="Chromosome 10"/>
</dbReference>
<feature type="signal peptide" evidence="1">
    <location>
        <begin position="1"/>
        <end position="17"/>
    </location>
</feature>
<keyword evidence="3" id="KW-1185">Reference proteome</keyword>
<feature type="chain" id="PRO_5045396225" evidence="1">
    <location>
        <begin position="18"/>
        <end position="147"/>
    </location>
</feature>
<gene>
    <name evidence="2" type="ORF">CSSPJE1EN2_LOCUS2826</name>
</gene>
<dbReference type="EMBL" id="OZ023711">
    <property type="protein sequence ID" value="CAK9859831.1"/>
    <property type="molecule type" value="Genomic_DNA"/>
</dbReference>
<accession>A0ABP1ABB1</accession>
<organism evidence="2 3">
    <name type="scientific">Sphagnum jensenii</name>
    <dbReference type="NCBI Taxonomy" id="128206"/>
    <lineage>
        <taxon>Eukaryota</taxon>
        <taxon>Viridiplantae</taxon>
        <taxon>Streptophyta</taxon>
        <taxon>Embryophyta</taxon>
        <taxon>Bryophyta</taxon>
        <taxon>Sphagnophytina</taxon>
        <taxon>Sphagnopsida</taxon>
        <taxon>Sphagnales</taxon>
        <taxon>Sphagnaceae</taxon>
        <taxon>Sphagnum</taxon>
    </lineage>
</organism>
<evidence type="ECO:0000313" key="3">
    <source>
        <dbReference type="Proteomes" id="UP001497522"/>
    </source>
</evidence>
<reference evidence="2" key="1">
    <citation type="submission" date="2024-03" db="EMBL/GenBank/DDBJ databases">
        <authorList>
            <consortium name="ELIXIR-Norway"/>
            <consortium name="Elixir Norway"/>
        </authorList>
    </citation>
    <scope>NUCLEOTIDE SEQUENCE</scope>
</reference>
<keyword evidence="1" id="KW-0732">Signal</keyword>
<proteinExistence type="predicted"/>
<name>A0ABP1ABB1_9BRYO</name>